<name>A0A1Y5IAF6_OSTTA</name>
<evidence type="ECO:0000313" key="1">
    <source>
        <dbReference type="EMBL" id="OUS46559.1"/>
    </source>
</evidence>
<protein>
    <submittedName>
        <fullName evidence="1">Uncharacterized protein</fullName>
    </submittedName>
</protein>
<sequence length="76" mass="8407">MRTRARVAPVLRAQNASSAAARTEKCRPSHTNIAAARSMSRCHGGGNFALSFLTGVVHQRCRLRRSFDEYVVVAYN</sequence>
<gene>
    <name evidence="1" type="ORF">BE221DRAFT_205561</name>
</gene>
<accession>A0A1Y5IAF6</accession>
<reference evidence="1" key="1">
    <citation type="submission" date="2017-04" db="EMBL/GenBank/DDBJ databases">
        <title>Population genomics of picophytoplankton unveils novel chromosome hypervariability.</title>
        <authorList>
            <consortium name="DOE Joint Genome Institute"/>
            <person name="Blanc-Mathieu R."/>
            <person name="Krasovec M."/>
            <person name="Hebrard M."/>
            <person name="Yau S."/>
            <person name="Desgranges E."/>
            <person name="Martin J."/>
            <person name="Schackwitz W."/>
            <person name="Kuo A."/>
            <person name="Salin G."/>
            <person name="Donnadieu C."/>
            <person name="Desdevises Y."/>
            <person name="Sanchez-Ferandin S."/>
            <person name="Moreau H."/>
            <person name="Rivals E."/>
            <person name="Grigoriev I.V."/>
            <person name="Grimsley N."/>
            <person name="Eyre-Walker A."/>
            <person name="Piganeau G."/>
        </authorList>
    </citation>
    <scope>NUCLEOTIDE SEQUENCE [LARGE SCALE GENOMIC DNA]</scope>
    <source>
        <strain evidence="1">RCC 1115</strain>
    </source>
</reference>
<dbReference type="EMBL" id="KZ155783">
    <property type="protein sequence ID" value="OUS46559.1"/>
    <property type="molecule type" value="Genomic_DNA"/>
</dbReference>
<organism evidence="1">
    <name type="scientific">Ostreococcus tauri</name>
    <name type="common">Marine green alga</name>
    <dbReference type="NCBI Taxonomy" id="70448"/>
    <lineage>
        <taxon>Eukaryota</taxon>
        <taxon>Viridiplantae</taxon>
        <taxon>Chlorophyta</taxon>
        <taxon>Mamiellophyceae</taxon>
        <taxon>Mamiellales</taxon>
        <taxon>Bathycoccaceae</taxon>
        <taxon>Ostreococcus</taxon>
    </lineage>
</organism>
<dbReference type="AlphaFoldDB" id="A0A1Y5IAF6"/>
<dbReference type="Proteomes" id="UP000195557">
    <property type="component" value="Unassembled WGS sequence"/>
</dbReference>
<proteinExistence type="predicted"/>